<protein>
    <submittedName>
        <fullName evidence="2">Uncharacterized protein</fullName>
    </submittedName>
</protein>
<gene>
    <name evidence="2" type="ORF">Tco_0922707</name>
</gene>
<evidence type="ECO:0000313" key="3">
    <source>
        <dbReference type="Proteomes" id="UP001151760"/>
    </source>
</evidence>
<feature type="compositionally biased region" description="Acidic residues" evidence="1">
    <location>
        <begin position="214"/>
        <end position="244"/>
    </location>
</feature>
<proteinExistence type="predicted"/>
<feature type="compositionally biased region" description="Basic residues" evidence="1">
    <location>
        <begin position="84"/>
        <end position="96"/>
    </location>
</feature>
<comment type="caution">
    <text evidence="2">The sequence shown here is derived from an EMBL/GenBank/DDBJ whole genome shotgun (WGS) entry which is preliminary data.</text>
</comment>
<feature type="region of interest" description="Disordered" evidence="1">
    <location>
        <begin position="54"/>
        <end position="104"/>
    </location>
</feature>
<organism evidence="2 3">
    <name type="scientific">Tanacetum coccineum</name>
    <dbReference type="NCBI Taxonomy" id="301880"/>
    <lineage>
        <taxon>Eukaryota</taxon>
        <taxon>Viridiplantae</taxon>
        <taxon>Streptophyta</taxon>
        <taxon>Embryophyta</taxon>
        <taxon>Tracheophyta</taxon>
        <taxon>Spermatophyta</taxon>
        <taxon>Magnoliopsida</taxon>
        <taxon>eudicotyledons</taxon>
        <taxon>Gunneridae</taxon>
        <taxon>Pentapetalae</taxon>
        <taxon>asterids</taxon>
        <taxon>campanulids</taxon>
        <taxon>Asterales</taxon>
        <taxon>Asteraceae</taxon>
        <taxon>Asteroideae</taxon>
        <taxon>Anthemideae</taxon>
        <taxon>Anthemidinae</taxon>
        <taxon>Tanacetum</taxon>
    </lineage>
</organism>
<keyword evidence="3" id="KW-1185">Reference proteome</keyword>
<dbReference type="Proteomes" id="UP001151760">
    <property type="component" value="Unassembled WGS sequence"/>
</dbReference>
<feature type="compositionally biased region" description="Acidic residues" evidence="1">
    <location>
        <begin position="174"/>
        <end position="197"/>
    </location>
</feature>
<feature type="compositionally biased region" description="Basic and acidic residues" evidence="1">
    <location>
        <begin position="198"/>
        <end position="213"/>
    </location>
</feature>
<feature type="compositionally biased region" description="Basic and acidic residues" evidence="1">
    <location>
        <begin position="253"/>
        <end position="267"/>
    </location>
</feature>
<evidence type="ECO:0000256" key="1">
    <source>
        <dbReference type="SAM" id="MobiDB-lite"/>
    </source>
</evidence>
<feature type="compositionally biased region" description="Acidic residues" evidence="1">
    <location>
        <begin position="455"/>
        <end position="468"/>
    </location>
</feature>
<feature type="compositionally biased region" description="Basic and acidic residues" evidence="1">
    <location>
        <begin position="482"/>
        <end position="492"/>
    </location>
</feature>
<sequence>MHTSKDDYLINTLRFVSSKEATQNYGVILPESLTSLEMKETKAYKTYLGFATGATPPKKARKFKKPASPQLSIVPVSPEEPTRKSKRVKRPAKKSTKAPTGGVVIRETPEMFLSKKKEKMIVENRKGIDLLSKVALTKATKIKPSVTNEGTDVKPGVPDVTEEESTKSEAESWGNDEDDSNNDNNSESDDSDEENDSDDKNTQSDSEKGSDSEHETDENESGSEFDQEENEEAIGDDEEEEEDELVKTSSNDSHGEDETKITDKAKGDDDEEMDYTTSQLYDDVDIRLNKPVQAGDETVQKEGTNVEMINVQRGNENSKISQVIEDAHVTLSTVPRKTEVPVTSSSHSFDLAAKFLNFADIPTTDAKIVSPMDVPVYHEVPSGQTPTLLTVPVSVIVDTKVGRSLIRSGLRAVSFGPWKSVLVSLWPIRHGSRVARTQLIGWSQPKSSRKFVQSEEPEFEVADSDMPQDQEGNMGNDDDEPMKETVSKRDWFTKSTQPQEPTDPDWNVGKTPQQGQTQNWLMTLVASTDKSLKSFDELMSTPIDFSAYIMNGLKITNLTQKTLLGPSFRLLKGKRTNYVELEYDFEECYNAFSEKLDWENPEGGGVSTMTYTTSITKTKAAQYDLPGIEDIVPNIWSLVKVAYDKHGYGESHIGENNVEVMRKHGYRYPKEIVVRRADNDLYRFKEGHFPRLRINDIEDMLLLVVQNRLTNLLGDDVSDFTIALRMFTRSLVIQKRVEDLQLNVESYQKNINVTKPEITRPGLRKRDTFTPYQDPQGFIYVDNQERNRLMRSDELYKFSDRTLTGLRTLLDDITKNRVPAIEKMEYIGK</sequence>
<dbReference type="EMBL" id="BQNB010014780">
    <property type="protein sequence ID" value="GJT32288.1"/>
    <property type="molecule type" value="Genomic_DNA"/>
</dbReference>
<evidence type="ECO:0000313" key="2">
    <source>
        <dbReference type="EMBL" id="GJT32288.1"/>
    </source>
</evidence>
<feature type="region of interest" description="Disordered" evidence="1">
    <location>
        <begin position="451"/>
        <end position="513"/>
    </location>
</feature>
<reference evidence="2" key="2">
    <citation type="submission" date="2022-01" db="EMBL/GenBank/DDBJ databases">
        <authorList>
            <person name="Yamashiro T."/>
            <person name="Shiraishi A."/>
            <person name="Satake H."/>
            <person name="Nakayama K."/>
        </authorList>
    </citation>
    <scope>NUCLEOTIDE SEQUENCE</scope>
</reference>
<accession>A0ABQ5CZW2</accession>
<reference evidence="2" key="1">
    <citation type="journal article" date="2022" name="Int. J. Mol. Sci.">
        <title>Draft Genome of Tanacetum Coccineum: Genomic Comparison of Closely Related Tanacetum-Family Plants.</title>
        <authorList>
            <person name="Yamashiro T."/>
            <person name="Shiraishi A."/>
            <person name="Nakayama K."/>
            <person name="Satake H."/>
        </authorList>
    </citation>
    <scope>NUCLEOTIDE SEQUENCE</scope>
</reference>
<feature type="region of interest" description="Disordered" evidence="1">
    <location>
        <begin position="123"/>
        <end position="273"/>
    </location>
</feature>
<name>A0ABQ5CZW2_9ASTR</name>